<evidence type="ECO:0000256" key="3">
    <source>
        <dbReference type="ARBA" id="ARBA00022737"/>
    </source>
</evidence>
<name>A0A8H7HFC1_9AGAM</name>
<dbReference type="GO" id="GO:0000122">
    <property type="term" value="P:negative regulation of transcription by RNA polymerase II"/>
    <property type="evidence" value="ECO:0007669"/>
    <property type="project" value="TreeGrafter"/>
</dbReference>
<feature type="compositionally biased region" description="Basic and acidic residues" evidence="8">
    <location>
        <begin position="47"/>
        <end position="59"/>
    </location>
</feature>
<organism evidence="10 11">
    <name type="scientific">Rhizoctonia solani</name>
    <dbReference type="NCBI Taxonomy" id="456999"/>
    <lineage>
        <taxon>Eukaryota</taxon>
        <taxon>Fungi</taxon>
        <taxon>Dikarya</taxon>
        <taxon>Basidiomycota</taxon>
        <taxon>Agaricomycotina</taxon>
        <taxon>Agaricomycetes</taxon>
        <taxon>Cantharellales</taxon>
        <taxon>Ceratobasidiaceae</taxon>
        <taxon>Rhizoctonia</taxon>
    </lineage>
</organism>
<dbReference type="Pfam" id="PF16879">
    <property type="entry name" value="Sin3a_C"/>
    <property type="match status" value="1"/>
</dbReference>
<dbReference type="Proteomes" id="UP000650582">
    <property type="component" value="Unassembled WGS sequence"/>
</dbReference>
<feature type="compositionally biased region" description="Low complexity" evidence="8">
    <location>
        <begin position="18"/>
        <end position="32"/>
    </location>
</feature>
<dbReference type="InterPro" id="IPR013194">
    <property type="entry name" value="HDAC_interact_dom"/>
</dbReference>
<evidence type="ECO:0000256" key="4">
    <source>
        <dbReference type="ARBA" id="ARBA00023015"/>
    </source>
</evidence>
<dbReference type="EMBL" id="JACYCC010000025">
    <property type="protein sequence ID" value="KAF8684621.1"/>
    <property type="molecule type" value="Genomic_DNA"/>
</dbReference>
<feature type="region of interest" description="Disordered" evidence="8">
    <location>
        <begin position="509"/>
        <end position="656"/>
    </location>
</feature>
<dbReference type="Pfam" id="PF02671">
    <property type="entry name" value="PAH"/>
    <property type="match status" value="3"/>
</dbReference>
<protein>
    <submittedName>
        <fullName evidence="10">Histone deacetylase (HDAC) interacting</fullName>
    </submittedName>
</protein>
<dbReference type="GO" id="GO:0010628">
    <property type="term" value="P:positive regulation of gene expression"/>
    <property type="evidence" value="ECO:0007669"/>
    <property type="project" value="UniProtKB-ARBA"/>
</dbReference>
<dbReference type="Gene3D" id="1.20.1160.11">
    <property type="entry name" value="Paired amphipathic helix"/>
    <property type="match status" value="3"/>
</dbReference>
<dbReference type="GO" id="GO:0033698">
    <property type="term" value="C:Rpd3L complex"/>
    <property type="evidence" value="ECO:0007669"/>
    <property type="project" value="UniProtKB-ARBA"/>
</dbReference>
<evidence type="ECO:0000313" key="11">
    <source>
        <dbReference type="Proteomes" id="UP000650582"/>
    </source>
</evidence>
<evidence type="ECO:0000256" key="8">
    <source>
        <dbReference type="SAM" id="MobiDB-lite"/>
    </source>
</evidence>
<sequence length="1492" mass="164022">MESGRPVSRSSIEGRGETSSGETAAPPTASSTPAPPVRMGPEPPPKTAKDASETPRHMSTEPTNGASGNNTMLPPLPLPLPLPLPPPSSLSHTQAGTTPGPSVLPGLASLTSSVPPFGHGSTKSGDDRAKTPGAGPGLPPFGPGLPPITSVSAAGTPGPTSLLPSASPNTVPLPLAAPTPLPMNPNALNPRYSPPRSPLPADAPAPSSPEARPLNVKDALSYLEMVKVKFQDKPDVYNHFLDIMKDFKSQAIDTPGVIDRVSSLFNGHTALIQGFNTFLPQGYRIDCTVDQHDHNLITVTTPSGTTTQTTGGPSRHVLSTHASPAPYPAIVHSTTLPPGLPPLPASPYYQAASPSTVHAVTALQASGPPLIPGTTALSSSALASASAIHPDSALAQKNAPPMVEFNQAVNYVNKIKQRFASDPDTYKQFLEILQTYQKEQRPIAEVYQQVNVLFNNQRDLLEDFQHFLPDHGGNGGSVPGQSAGNSGALFGMVAQIQAAESNWARFTSAGEDKSAGKGKESSAAGGSGGGGGGGGGSSSAPTSKPAGNSADKDKRKDAKDREREREREREKERLERERLEKEAREREKEKGKLEAKRKKRGLEKEPEKNGKPGNNSKRTKVAHREDEPYAPGSPPPAQQYHSNPNQPSTSQSLLHHPLSTPDEIAFFERVRKVIDDRTVYQEFVKMLNLFVQEIIDARTLVDRARTYLNDELMAQFKDIMGWDDRTVEVDTGSGEGGPVAPALDRPRIDLGNCPKFGPSYRRLPHSEVNLACSGRDAMCWEVLNDEWVSHPTWLSEESGFTTGKKNSYEEAMHKSEEERHEYDFNIEALLRTIAILEPIKARIDAMDPDKRATFTLDPHLGGQSRGIYQRVIKKVYDKTVGAEVIRALHENPSVAVRVVLDRLKQKEEEWKRAQREWNKVWREVEARNYYKSLDHQGANVKANDKKALTSKQLVLEAEARRKEGHKARHRMVDPTFRRVEREDAGAAPAGMAFVMDDMGVVQDVIKLVLVYLDRSSSSVCAPDEKKRVERFLRTVVPMVFMQDHATFDAAFGDAIDSGGEDYPMSDDTADEGTRKRGTGTGNDLRKRALKNQKAPPRPARPARASPMAVDPPEAVSSESNLPEGVWVRMDEPAPPPAGSSSLSPSSDGKRLKGTIYVNNAVYVLLRIIQIWYSRLVSLKKLAKTLSESETSYLENPLAVQLGLNDAVPPSAHRLIPANSSHPLEAINPAEFYPTLLDASERMFDGEIDWQQFEEVARFMFGTKAYVVFTIDLFASRVIKQGNKAQIILGDPRWPELFSLLQKERRETAPGPTSQFLINYRRQVESLIAGEDSREKDNSNLNVHRIVWNGERRVLSFQLLARDDGSVMDSETMNGRWRQYIDSYVLTHQTEGIRGTVAGPLLRRNLRANDSAEETPKYHAEGGLHIKVDMLTYRLFFVSRTEETYCRERTSSEVRQLDEQAKRTASARTKAFDTWLASKTEDRQKQDDVSMEM</sequence>
<dbReference type="Pfam" id="PF08295">
    <property type="entry name" value="Sin3_corepress"/>
    <property type="match status" value="1"/>
</dbReference>
<dbReference type="SUPFAM" id="SSF47762">
    <property type="entry name" value="PAH2 domain"/>
    <property type="match status" value="3"/>
</dbReference>
<dbReference type="InterPro" id="IPR039774">
    <property type="entry name" value="Sin3-like"/>
</dbReference>
<feature type="compositionally biased region" description="Low complexity" evidence="8">
    <location>
        <begin position="538"/>
        <end position="547"/>
    </location>
</feature>
<keyword evidence="3" id="KW-0677">Repeat</keyword>
<feature type="compositionally biased region" description="Pro residues" evidence="8">
    <location>
        <begin position="33"/>
        <end position="46"/>
    </location>
</feature>
<feature type="compositionally biased region" description="Pro residues" evidence="8">
    <location>
        <begin position="137"/>
        <end position="146"/>
    </location>
</feature>
<feature type="region of interest" description="Disordered" evidence="8">
    <location>
        <begin position="1"/>
        <end position="212"/>
    </location>
</feature>
<keyword evidence="2" id="KW-0678">Repressor</keyword>
<dbReference type="FunFam" id="1.20.1160.11:FF:000003">
    <property type="entry name" value="Paired amphipathic helix SIN3-like protein"/>
    <property type="match status" value="1"/>
</dbReference>
<dbReference type="GO" id="GO:0003714">
    <property type="term" value="F:transcription corepressor activity"/>
    <property type="evidence" value="ECO:0007669"/>
    <property type="project" value="InterPro"/>
</dbReference>
<reference evidence="10" key="1">
    <citation type="submission" date="2020-09" db="EMBL/GenBank/DDBJ databases">
        <title>Comparative genome analyses of four rice-infecting Rhizoctonia solani isolates reveal extensive enrichment of homogalacturonan modification genes.</title>
        <authorList>
            <person name="Lee D.-Y."/>
            <person name="Jeon J."/>
            <person name="Kim K.-T."/>
            <person name="Cheong K."/>
            <person name="Song H."/>
            <person name="Choi G."/>
            <person name="Ko J."/>
            <person name="Opiyo S.O."/>
            <person name="Zuo S."/>
            <person name="Madhav S."/>
            <person name="Lee Y.-H."/>
            <person name="Wang G.-L."/>
        </authorList>
    </citation>
    <scope>NUCLEOTIDE SEQUENCE</scope>
    <source>
        <strain evidence="10">AG1-IA YN-7</strain>
    </source>
</reference>
<keyword evidence="6 7" id="KW-0539">Nucleus</keyword>
<feature type="region of interest" description="Disordered" evidence="8">
    <location>
        <begin position="1058"/>
        <end position="1149"/>
    </location>
</feature>
<dbReference type="InterPro" id="IPR003822">
    <property type="entry name" value="PAH"/>
</dbReference>
<evidence type="ECO:0000259" key="9">
    <source>
        <dbReference type="SMART" id="SM00761"/>
    </source>
</evidence>
<dbReference type="PROSITE" id="PS51477">
    <property type="entry name" value="PAH"/>
    <property type="match status" value="2"/>
</dbReference>
<keyword evidence="5" id="KW-0804">Transcription</keyword>
<feature type="compositionally biased region" description="Polar residues" evidence="8">
    <location>
        <begin position="639"/>
        <end position="653"/>
    </location>
</feature>
<comment type="subcellular location">
    <subcellularLocation>
        <location evidence="1 7">Nucleus</location>
    </subcellularLocation>
</comment>
<dbReference type="InterPro" id="IPR036600">
    <property type="entry name" value="PAH_sf"/>
</dbReference>
<dbReference type="SMART" id="SM00761">
    <property type="entry name" value="HDAC_interact"/>
    <property type="match status" value="1"/>
</dbReference>
<proteinExistence type="predicted"/>
<dbReference type="PANTHER" id="PTHR12346:SF0">
    <property type="entry name" value="SIN3A, ISOFORM G"/>
    <property type="match status" value="1"/>
</dbReference>
<accession>A0A8H7HFC1</accession>
<feature type="compositionally biased region" description="Basic and acidic residues" evidence="8">
    <location>
        <begin position="550"/>
        <end position="594"/>
    </location>
</feature>
<dbReference type="PANTHER" id="PTHR12346">
    <property type="entry name" value="SIN3B-RELATED"/>
    <property type="match status" value="1"/>
</dbReference>
<feature type="compositionally biased region" description="Gly residues" evidence="8">
    <location>
        <begin position="525"/>
        <end position="537"/>
    </location>
</feature>
<feature type="compositionally biased region" description="Polar residues" evidence="8">
    <location>
        <begin position="149"/>
        <end position="167"/>
    </location>
</feature>
<feature type="domain" description="Histone deacetylase interacting" evidence="9">
    <location>
        <begin position="752"/>
        <end position="853"/>
    </location>
</feature>
<feature type="compositionally biased region" description="Pro residues" evidence="8">
    <location>
        <begin position="192"/>
        <end position="207"/>
    </location>
</feature>
<gene>
    <name evidence="10" type="ORF">RHS04_01302</name>
</gene>
<evidence type="ECO:0000313" key="10">
    <source>
        <dbReference type="EMBL" id="KAF8684621.1"/>
    </source>
</evidence>
<dbReference type="InterPro" id="IPR031693">
    <property type="entry name" value="Sin3_C"/>
</dbReference>
<feature type="compositionally biased region" description="Polar residues" evidence="8">
    <location>
        <begin position="60"/>
        <end position="72"/>
    </location>
</feature>
<dbReference type="FunFam" id="1.20.1160.11:FF:000001">
    <property type="entry name" value="Paired amphipathic helix protein Sin3"/>
    <property type="match status" value="1"/>
</dbReference>
<keyword evidence="4" id="KW-0805">Transcription regulation</keyword>
<feature type="compositionally biased region" description="Pro residues" evidence="8">
    <location>
        <begin position="74"/>
        <end position="88"/>
    </location>
</feature>
<evidence type="ECO:0000256" key="2">
    <source>
        <dbReference type="ARBA" id="ARBA00022491"/>
    </source>
</evidence>
<evidence type="ECO:0000256" key="1">
    <source>
        <dbReference type="ARBA" id="ARBA00004123"/>
    </source>
</evidence>
<evidence type="ECO:0000256" key="6">
    <source>
        <dbReference type="ARBA" id="ARBA00023242"/>
    </source>
</evidence>
<evidence type="ECO:0000256" key="5">
    <source>
        <dbReference type="ARBA" id="ARBA00023163"/>
    </source>
</evidence>
<dbReference type="FunFam" id="1.20.1160.11:FF:000002">
    <property type="entry name" value="Paired amphipathic helix protein SIN3"/>
    <property type="match status" value="1"/>
</dbReference>
<evidence type="ECO:0000256" key="7">
    <source>
        <dbReference type="PROSITE-ProRule" id="PRU00810"/>
    </source>
</evidence>
<feature type="compositionally biased region" description="Basic and acidic residues" evidence="8">
    <location>
        <begin position="510"/>
        <end position="520"/>
    </location>
</feature>
<comment type="caution">
    <text evidence="10">The sequence shown here is derived from an EMBL/GenBank/DDBJ whole genome shotgun (WGS) entry which is preliminary data.</text>
</comment>